<dbReference type="GO" id="GO:0043682">
    <property type="term" value="F:P-type divalent copper transporter activity"/>
    <property type="evidence" value="ECO:0007669"/>
    <property type="project" value="TreeGrafter"/>
</dbReference>
<evidence type="ECO:0000259" key="11">
    <source>
        <dbReference type="PROSITE" id="PS50846"/>
    </source>
</evidence>
<dbReference type="SUPFAM" id="SSF56784">
    <property type="entry name" value="HAD-like"/>
    <property type="match status" value="1"/>
</dbReference>
<proteinExistence type="inferred from homology"/>
<dbReference type="InParanoid" id="A0A1H9H524"/>
<dbReference type="InterPro" id="IPR001757">
    <property type="entry name" value="P_typ_ATPase"/>
</dbReference>
<dbReference type="SUPFAM" id="SSF81665">
    <property type="entry name" value="Calcium ATPase, transmembrane domain M"/>
    <property type="match status" value="1"/>
</dbReference>
<feature type="transmembrane region" description="Helical" evidence="10">
    <location>
        <begin position="430"/>
        <end position="451"/>
    </location>
</feature>
<dbReference type="InterPro" id="IPR023299">
    <property type="entry name" value="ATPase_P-typ_cyto_dom_N"/>
</dbReference>
<reference evidence="13" key="1">
    <citation type="submission" date="2016-10" db="EMBL/GenBank/DDBJ databases">
        <authorList>
            <person name="Varghese N."/>
            <person name="Submissions S."/>
        </authorList>
    </citation>
    <scope>NUCLEOTIDE SEQUENCE [LARGE SCALE GENOMIC DNA]</scope>
    <source>
        <strain evidence="13">DSM 24740</strain>
    </source>
</reference>
<keyword evidence="10" id="KW-1003">Cell membrane</keyword>
<organism evidence="12 13">
    <name type="scientific">Neolewinella agarilytica</name>
    <dbReference type="NCBI Taxonomy" id="478744"/>
    <lineage>
        <taxon>Bacteria</taxon>
        <taxon>Pseudomonadati</taxon>
        <taxon>Bacteroidota</taxon>
        <taxon>Saprospiria</taxon>
        <taxon>Saprospirales</taxon>
        <taxon>Lewinellaceae</taxon>
        <taxon>Neolewinella</taxon>
    </lineage>
</organism>
<dbReference type="InterPro" id="IPR018303">
    <property type="entry name" value="ATPase_P-typ_P_site"/>
</dbReference>
<dbReference type="InterPro" id="IPR008250">
    <property type="entry name" value="ATPase_P-typ_transduc_dom_A_sf"/>
</dbReference>
<dbReference type="InterPro" id="IPR006121">
    <property type="entry name" value="HMA_dom"/>
</dbReference>
<dbReference type="FunFam" id="2.70.150.10:FF:000002">
    <property type="entry name" value="Copper-transporting ATPase 1, putative"/>
    <property type="match status" value="1"/>
</dbReference>
<dbReference type="OrthoDB" id="1521937at2"/>
<comment type="subcellular location">
    <subcellularLocation>
        <location evidence="10">Cell membrane</location>
    </subcellularLocation>
    <subcellularLocation>
        <location evidence="1">Endomembrane system</location>
        <topology evidence="1">Multi-pass membrane protein</topology>
    </subcellularLocation>
</comment>
<dbReference type="NCBIfam" id="TIGR01511">
    <property type="entry name" value="ATPase-IB1_Cu"/>
    <property type="match status" value="1"/>
</dbReference>
<dbReference type="Gene3D" id="3.40.1110.10">
    <property type="entry name" value="Calcium-transporting ATPase, cytoplasmic domain N"/>
    <property type="match status" value="1"/>
</dbReference>
<evidence type="ECO:0000256" key="7">
    <source>
        <dbReference type="ARBA" id="ARBA00022967"/>
    </source>
</evidence>
<dbReference type="GO" id="GO:0016887">
    <property type="term" value="F:ATP hydrolysis activity"/>
    <property type="evidence" value="ECO:0007669"/>
    <property type="project" value="InterPro"/>
</dbReference>
<gene>
    <name evidence="12" type="ORF">SAMN05444359_11220</name>
</gene>
<dbReference type="Gene3D" id="3.40.50.1000">
    <property type="entry name" value="HAD superfamily/HAD-like"/>
    <property type="match status" value="1"/>
</dbReference>
<dbReference type="InterPro" id="IPR044492">
    <property type="entry name" value="P_typ_ATPase_HD_dom"/>
</dbReference>
<dbReference type="RefSeq" id="WP_090168687.1">
    <property type="nucleotide sequence ID" value="NZ_FOFB01000012.1"/>
</dbReference>
<dbReference type="SFLD" id="SFLDS00003">
    <property type="entry name" value="Haloacid_Dehalogenase"/>
    <property type="match status" value="1"/>
</dbReference>
<dbReference type="SUPFAM" id="SSF81653">
    <property type="entry name" value="Calcium ATPase, transduction domain A"/>
    <property type="match status" value="1"/>
</dbReference>
<dbReference type="Pfam" id="PF00702">
    <property type="entry name" value="Hydrolase"/>
    <property type="match status" value="1"/>
</dbReference>
<keyword evidence="5 10" id="KW-0547">Nucleotide-binding</keyword>
<evidence type="ECO:0000256" key="1">
    <source>
        <dbReference type="ARBA" id="ARBA00004127"/>
    </source>
</evidence>
<evidence type="ECO:0000256" key="8">
    <source>
        <dbReference type="ARBA" id="ARBA00022989"/>
    </source>
</evidence>
<keyword evidence="4 10" id="KW-0479">Metal-binding</keyword>
<dbReference type="PANTHER" id="PTHR43520:SF8">
    <property type="entry name" value="P-TYPE CU(+) TRANSPORTER"/>
    <property type="match status" value="1"/>
</dbReference>
<keyword evidence="8 10" id="KW-1133">Transmembrane helix</keyword>
<dbReference type="STRING" id="478744.SAMN05444359_11220"/>
<dbReference type="Proteomes" id="UP000199021">
    <property type="component" value="Unassembled WGS sequence"/>
</dbReference>
<feature type="domain" description="HMA" evidence="11">
    <location>
        <begin position="1"/>
        <end position="69"/>
    </location>
</feature>
<feature type="transmembrane region" description="Helical" evidence="10">
    <location>
        <begin position="185"/>
        <end position="203"/>
    </location>
</feature>
<keyword evidence="13" id="KW-1185">Reference proteome</keyword>
<sequence length="784" mass="83985">MTHTYSISGMTCDHCVAKVQKALEAVHGIQSAEVTLNPPQAVVTMHHHVTVEDLNAAVAAAGDYTLAAELGAVGTTKDHLAELTEHGHEAAISEHNHQGTDHTKMNHEKMDHSTMDHSEMDHATMDHSKMDHSGHGNHGDHHRMMIEDFKRRFWVSLVLMLPVLLLAPMIQNFLGVSWTFTGDRYLQFVLSSIIYFYGGWPFLKGLKEELGKRAPGMMTLIAIAISAAYIYSSAVVFGLEGKTFFWELASLIVVMLLGHWIEMRSVLGASKALEALAALMPNEATRIDDKGQASKVSISELKTGDLILIKPGEKVPADGVIKEGSSSLNESMLTGESVPVSKSEGAEVIGGSINGSGAIKVQVKGVGEDSYLAKVVKLVQDAQGQKSKTQHLADRAAKWLTVIALVAGFGTFAGWMFMGKELAFALERMVTVMVICCPHALGLAIPLVAAISTSVSAKHGLLIRNRTAFENSRKITTIVFDKTGTLTKGSHEVTRVVTLAEGWDEAKLLRYATAVESSSEHHISKGLQRRAKADGLKIPTSKGFKYEAGIGVSGTVESKAVRAGGYLMLESAGIMAPDDSDDGVETKIFLVVDGQLVGFVTFADQIRESSAGAIDTLQKNGIKCLLLTGDNERVAASVAKELGMDDYLAEVLPDQKQDKIKELQAAGEFVAMTGDGVNDAPALTRADVGIAIGSGTDVAAETADIVLVDSDPKDIANLILFGKATYRKMIQNLWWATGYNAVALPLATGFIPGLVISPAFGAALMSISTVICAVNAQLLKRELE</sequence>
<feature type="transmembrane region" description="Helical" evidence="10">
    <location>
        <begin position="243"/>
        <end position="261"/>
    </location>
</feature>
<keyword evidence="6 10" id="KW-0067">ATP-binding</keyword>
<evidence type="ECO:0000256" key="4">
    <source>
        <dbReference type="ARBA" id="ARBA00022723"/>
    </source>
</evidence>
<dbReference type="InterPro" id="IPR059000">
    <property type="entry name" value="ATPase_P-type_domA"/>
</dbReference>
<dbReference type="SFLD" id="SFLDF00027">
    <property type="entry name" value="p-type_atpase"/>
    <property type="match status" value="1"/>
</dbReference>
<dbReference type="InterPro" id="IPR023214">
    <property type="entry name" value="HAD_sf"/>
</dbReference>
<dbReference type="InterPro" id="IPR027256">
    <property type="entry name" value="P-typ_ATPase_IB"/>
</dbReference>
<feature type="transmembrane region" description="Helical" evidence="10">
    <location>
        <begin position="396"/>
        <end position="418"/>
    </location>
</feature>
<dbReference type="NCBIfam" id="TIGR01525">
    <property type="entry name" value="ATPase-IB_hvy"/>
    <property type="match status" value="1"/>
</dbReference>
<protein>
    <submittedName>
        <fullName evidence="12">Cu2+-exporting ATPase</fullName>
    </submittedName>
</protein>
<evidence type="ECO:0000256" key="6">
    <source>
        <dbReference type="ARBA" id="ARBA00022840"/>
    </source>
</evidence>
<dbReference type="PROSITE" id="PS01047">
    <property type="entry name" value="HMA_1"/>
    <property type="match status" value="1"/>
</dbReference>
<dbReference type="EMBL" id="FOFB01000012">
    <property type="protein sequence ID" value="SEQ57426.1"/>
    <property type="molecule type" value="Genomic_DNA"/>
</dbReference>
<dbReference type="PROSITE" id="PS00154">
    <property type="entry name" value="ATPASE_E1_E2"/>
    <property type="match status" value="1"/>
</dbReference>
<dbReference type="SUPFAM" id="SSF55008">
    <property type="entry name" value="HMA, heavy metal-associated domain"/>
    <property type="match status" value="1"/>
</dbReference>
<evidence type="ECO:0000313" key="13">
    <source>
        <dbReference type="Proteomes" id="UP000199021"/>
    </source>
</evidence>
<dbReference type="PANTHER" id="PTHR43520">
    <property type="entry name" value="ATP7, ISOFORM B"/>
    <property type="match status" value="1"/>
</dbReference>
<evidence type="ECO:0000256" key="3">
    <source>
        <dbReference type="ARBA" id="ARBA00022692"/>
    </source>
</evidence>
<evidence type="ECO:0000313" key="12">
    <source>
        <dbReference type="EMBL" id="SEQ57426.1"/>
    </source>
</evidence>
<dbReference type="Pfam" id="PF00122">
    <property type="entry name" value="E1-E2_ATPase"/>
    <property type="match status" value="1"/>
</dbReference>
<dbReference type="Pfam" id="PF00403">
    <property type="entry name" value="HMA"/>
    <property type="match status" value="1"/>
</dbReference>
<evidence type="ECO:0000256" key="2">
    <source>
        <dbReference type="ARBA" id="ARBA00006024"/>
    </source>
</evidence>
<dbReference type="GO" id="GO:0055070">
    <property type="term" value="P:copper ion homeostasis"/>
    <property type="evidence" value="ECO:0007669"/>
    <property type="project" value="TreeGrafter"/>
</dbReference>
<comment type="similarity">
    <text evidence="2 10">Belongs to the cation transport ATPase (P-type) (TC 3.A.3) family. Type IB subfamily.</text>
</comment>
<dbReference type="GO" id="GO:0005886">
    <property type="term" value="C:plasma membrane"/>
    <property type="evidence" value="ECO:0007669"/>
    <property type="project" value="UniProtKB-SubCell"/>
</dbReference>
<dbReference type="GO" id="GO:0005507">
    <property type="term" value="F:copper ion binding"/>
    <property type="evidence" value="ECO:0007669"/>
    <property type="project" value="TreeGrafter"/>
</dbReference>
<name>A0A1H9H524_9BACT</name>
<keyword evidence="7" id="KW-1278">Translocase</keyword>
<evidence type="ECO:0000256" key="9">
    <source>
        <dbReference type="ARBA" id="ARBA00023136"/>
    </source>
</evidence>
<feature type="transmembrane region" description="Helical" evidence="10">
    <location>
        <begin position="759"/>
        <end position="779"/>
    </location>
</feature>
<dbReference type="InterPro" id="IPR017969">
    <property type="entry name" value="Heavy-metal-associated_CS"/>
</dbReference>
<dbReference type="Gene3D" id="2.70.150.10">
    <property type="entry name" value="Calcium-transporting ATPase, cytoplasmic transduction domain A"/>
    <property type="match status" value="1"/>
</dbReference>
<dbReference type="PROSITE" id="PS50846">
    <property type="entry name" value="HMA_2"/>
    <property type="match status" value="1"/>
</dbReference>
<dbReference type="SFLD" id="SFLDG00002">
    <property type="entry name" value="C1.7:_P-type_atpase_like"/>
    <property type="match status" value="1"/>
</dbReference>
<dbReference type="InterPro" id="IPR023298">
    <property type="entry name" value="ATPase_P-typ_TM_dom_sf"/>
</dbReference>
<dbReference type="InterPro" id="IPR036163">
    <property type="entry name" value="HMA_dom_sf"/>
</dbReference>
<keyword evidence="3 10" id="KW-0812">Transmembrane</keyword>
<dbReference type="PRINTS" id="PR00119">
    <property type="entry name" value="CATATPASE"/>
</dbReference>
<keyword evidence="9 10" id="KW-0472">Membrane</keyword>
<dbReference type="NCBIfam" id="TIGR01494">
    <property type="entry name" value="ATPase_P-type"/>
    <property type="match status" value="2"/>
</dbReference>
<feature type="transmembrane region" description="Helical" evidence="10">
    <location>
        <begin position="215"/>
        <end position="237"/>
    </location>
</feature>
<dbReference type="AlphaFoldDB" id="A0A1H9H524"/>
<dbReference type="GO" id="GO:0005524">
    <property type="term" value="F:ATP binding"/>
    <property type="evidence" value="ECO:0007669"/>
    <property type="project" value="UniProtKB-UniRule"/>
</dbReference>
<evidence type="ECO:0000256" key="5">
    <source>
        <dbReference type="ARBA" id="ARBA00022741"/>
    </source>
</evidence>
<dbReference type="Gene3D" id="3.30.70.100">
    <property type="match status" value="1"/>
</dbReference>
<accession>A0A1H9H524</accession>
<feature type="transmembrane region" description="Helical" evidence="10">
    <location>
        <begin position="733"/>
        <end position="753"/>
    </location>
</feature>
<evidence type="ECO:0000256" key="10">
    <source>
        <dbReference type="RuleBase" id="RU362081"/>
    </source>
</evidence>
<feature type="transmembrane region" description="Helical" evidence="10">
    <location>
        <begin position="153"/>
        <end position="173"/>
    </location>
</feature>
<dbReference type="InterPro" id="IPR036412">
    <property type="entry name" value="HAD-like_sf"/>
</dbReference>
<dbReference type="CDD" id="cd00371">
    <property type="entry name" value="HMA"/>
    <property type="match status" value="1"/>
</dbReference>
<dbReference type="GO" id="GO:0012505">
    <property type="term" value="C:endomembrane system"/>
    <property type="evidence" value="ECO:0007669"/>
    <property type="project" value="UniProtKB-SubCell"/>
</dbReference>